<gene>
    <name evidence="1" type="ORF">LCGC14_0436850</name>
</gene>
<sequence length="86" mass="9257">MIAYETLRAVALRVRGNSITLNIAGHGIKKCAATDDAVAEARHWVGFALEVSGMAARCGKGHLVFFTVQSITVLRESEWPSASVLE</sequence>
<name>A0A0F9V8K7_9ZZZZ</name>
<evidence type="ECO:0000313" key="1">
    <source>
        <dbReference type="EMBL" id="KKN69861.1"/>
    </source>
</evidence>
<reference evidence="1" key="1">
    <citation type="journal article" date="2015" name="Nature">
        <title>Complex archaea that bridge the gap between prokaryotes and eukaryotes.</title>
        <authorList>
            <person name="Spang A."/>
            <person name="Saw J.H."/>
            <person name="Jorgensen S.L."/>
            <person name="Zaremba-Niedzwiedzka K."/>
            <person name="Martijn J."/>
            <person name="Lind A.E."/>
            <person name="van Eijk R."/>
            <person name="Schleper C."/>
            <person name="Guy L."/>
            <person name="Ettema T.J."/>
        </authorList>
    </citation>
    <scope>NUCLEOTIDE SEQUENCE</scope>
</reference>
<accession>A0A0F9V8K7</accession>
<proteinExistence type="predicted"/>
<dbReference type="EMBL" id="LAZR01000417">
    <property type="protein sequence ID" value="KKN69861.1"/>
    <property type="molecule type" value="Genomic_DNA"/>
</dbReference>
<organism evidence="1">
    <name type="scientific">marine sediment metagenome</name>
    <dbReference type="NCBI Taxonomy" id="412755"/>
    <lineage>
        <taxon>unclassified sequences</taxon>
        <taxon>metagenomes</taxon>
        <taxon>ecological metagenomes</taxon>
    </lineage>
</organism>
<dbReference type="AlphaFoldDB" id="A0A0F9V8K7"/>
<comment type="caution">
    <text evidence="1">The sequence shown here is derived from an EMBL/GenBank/DDBJ whole genome shotgun (WGS) entry which is preliminary data.</text>
</comment>
<protein>
    <submittedName>
        <fullName evidence="1">Uncharacterized protein</fullName>
    </submittedName>
</protein>